<keyword evidence="9" id="KW-1185">Reference proteome</keyword>
<sequence>MEKPHQIKTSGLVLMIISTIFGFANTTVAYEQMGYASIIWYVLAAVFFLLPSSLMFAEYGATFKDAHGGIYSWLAGSIGEEWAFIGTFIWLSSWIIWMTSTASKVWIPFSTTLFGHDQTQSWGIAGLNSNQVIGILAILWILTITWFAVRGMDSIARIASIGGIFTILLNVIFGLASLMILYLNGGHFAQPIHGLTSFIQSPNPQFQSPITLISFIVYAVFAYAGTESMGGVTDNMDRPEKTFPRGLIISALIITLAYSLTIFLWGISTNWQRVLGNNQVNLGNITYVLMNNLGYALGSGLHLSGTGSAFLGSLFARFAGLGMFIGYVGSFFVLVYSPLKSFIMGSNPNFWPKRMTQLNQKGMPAFAMWTQAAVVVVIIFFVSFGGSSAQQFYVILTNMGNISTSFPYLFLIAAFPFFKRKRNLQRPFEIYTNRRWTDIIVGVVLFVLAAGIGFTAIAPVLAHDYETAFWTVIGPIFFGFVAWAFLQYQNRKKNRAQNLVKNSDNE</sequence>
<protein>
    <submittedName>
        <fullName evidence="8">Glutamate/gamma-aminobutyrate family transporter YjeM</fullName>
    </submittedName>
</protein>
<feature type="transmembrane region" description="Helical" evidence="7">
    <location>
        <begin position="12"/>
        <end position="32"/>
    </location>
</feature>
<dbReference type="Gene3D" id="1.20.1740.10">
    <property type="entry name" value="Amino acid/polyamine transporter I"/>
    <property type="match status" value="1"/>
</dbReference>
<feature type="transmembrane region" description="Helical" evidence="7">
    <location>
        <begin position="363"/>
        <end position="386"/>
    </location>
</feature>
<feature type="transmembrane region" description="Helical" evidence="7">
    <location>
        <begin position="314"/>
        <end position="336"/>
    </location>
</feature>
<keyword evidence="4 7" id="KW-0812">Transmembrane</keyword>
<dbReference type="InterPro" id="IPR050367">
    <property type="entry name" value="APC_superfamily"/>
</dbReference>
<organism evidence="8 9">
    <name type="scientific">Lentilactobacillus raoultii</name>
    <dbReference type="NCBI Taxonomy" id="1987503"/>
    <lineage>
        <taxon>Bacteria</taxon>
        <taxon>Bacillati</taxon>
        <taxon>Bacillota</taxon>
        <taxon>Bacilli</taxon>
        <taxon>Lactobacillales</taxon>
        <taxon>Lactobacillaceae</taxon>
        <taxon>Lentilactobacillus</taxon>
    </lineage>
</organism>
<evidence type="ECO:0000313" key="8">
    <source>
        <dbReference type="EMBL" id="MFD1124585.1"/>
    </source>
</evidence>
<feature type="transmembrane region" description="Helical" evidence="7">
    <location>
        <begin position="161"/>
        <end position="183"/>
    </location>
</feature>
<feature type="transmembrane region" description="Helical" evidence="7">
    <location>
        <begin position="38"/>
        <end position="61"/>
    </location>
</feature>
<evidence type="ECO:0000313" key="9">
    <source>
        <dbReference type="Proteomes" id="UP001597156"/>
    </source>
</evidence>
<feature type="transmembrane region" description="Helical" evidence="7">
    <location>
        <begin position="392"/>
        <end position="418"/>
    </location>
</feature>
<dbReference type="PANTHER" id="PTHR42770">
    <property type="entry name" value="AMINO ACID TRANSPORTER-RELATED"/>
    <property type="match status" value="1"/>
</dbReference>
<feature type="transmembrane region" description="Helical" evidence="7">
    <location>
        <begin position="439"/>
        <end position="462"/>
    </location>
</feature>
<comment type="subcellular location">
    <subcellularLocation>
        <location evidence="1">Cell membrane</location>
        <topology evidence="1">Multi-pass membrane protein</topology>
    </subcellularLocation>
</comment>
<evidence type="ECO:0000256" key="4">
    <source>
        <dbReference type="ARBA" id="ARBA00022692"/>
    </source>
</evidence>
<dbReference type="Pfam" id="PF13520">
    <property type="entry name" value="AA_permease_2"/>
    <property type="match status" value="1"/>
</dbReference>
<feature type="transmembrane region" description="Helical" evidence="7">
    <location>
        <begin position="468"/>
        <end position="486"/>
    </location>
</feature>
<keyword evidence="5 7" id="KW-1133">Transmembrane helix</keyword>
<proteinExistence type="predicted"/>
<reference evidence="9" key="1">
    <citation type="journal article" date="2019" name="Int. J. Syst. Evol. Microbiol.">
        <title>The Global Catalogue of Microorganisms (GCM) 10K type strain sequencing project: providing services to taxonomists for standard genome sequencing and annotation.</title>
        <authorList>
            <consortium name="The Broad Institute Genomics Platform"/>
            <consortium name="The Broad Institute Genome Sequencing Center for Infectious Disease"/>
            <person name="Wu L."/>
            <person name="Ma J."/>
        </authorList>
    </citation>
    <scope>NUCLEOTIDE SEQUENCE [LARGE SCALE GENOMIC DNA]</scope>
    <source>
        <strain evidence="9">CCUG 71848</strain>
    </source>
</reference>
<evidence type="ECO:0000256" key="6">
    <source>
        <dbReference type="ARBA" id="ARBA00023136"/>
    </source>
</evidence>
<evidence type="ECO:0000256" key="1">
    <source>
        <dbReference type="ARBA" id="ARBA00004651"/>
    </source>
</evidence>
<dbReference type="PANTHER" id="PTHR42770:SF15">
    <property type="entry name" value="GLUTAMATE_GAMMA-AMINOBUTYRATE ANTIPORTER-RELATED"/>
    <property type="match status" value="1"/>
</dbReference>
<evidence type="ECO:0000256" key="2">
    <source>
        <dbReference type="ARBA" id="ARBA00022448"/>
    </source>
</evidence>
<keyword evidence="3" id="KW-1003">Cell membrane</keyword>
<accession>A0ABW3PIC6</accession>
<dbReference type="EMBL" id="JBHTLH010000011">
    <property type="protein sequence ID" value="MFD1124585.1"/>
    <property type="molecule type" value="Genomic_DNA"/>
</dbReference>
<evidence type="ECO:0000256" key="5">
    <source>
        <dbReference type="ARBA" id="ARBA00022989"/>
    </source>
</evidence>
<feature type="transmembrane region" description="Helical" evidence="7">
    <location>
        <begin position="246"/>
        <end position="267"/>
    </location>
</feature>
<feature type="transmembrane region" description="Helical" evidence="7">
    <location>
        <begin position="131"/>
        <end position="149"/>
    </location>
</feature>
<dbReference type="PIRSF" id="PIRSF006060">
    <property type="entry name" value="AA_transporter"/>
    <property type="match status" value="1"/>
</dbReference>
<dbReference type="NCBIfam" id="NF011775">
    <property type="entry name" value="PRK15238.1"/>
    <property type="match status" value="1"/>
</dbReference>
<keyword evidence="2" id="KW-0813">Transport</keyword>
<keyword evidence="6 7" id="KW-0472">Membrane</keyword>
<name>A0ABW3PIC6_9LACO</name>
<feature type="transmembrane region" description="Helical" evidence="7">
    <location>
        <begin position="206"/>
        <end position="225"/>
    </location>
</feature>
<dbReference type="Proteomes" id="UP001597156">
    <property type="component" value="Unassembled WGS sequence"/>
</dbReference>
<dbReference type="InterPro" id="IPR002293">
    <property type="entry name" value="AA/rel_permease1"/>
</dbReference>
<gene>
    <name evidence="8" type="primary">yjeM</name>
    <name evidence="8" type="ORF">ACFQ22_04315</name>
</gene>
<comment type="caution">
    <text evidence="8">The sequence shown here is derived from an EMBL/GenBank/DDBJ whole genome shotgun (WGS) entry which is preliminary data.</text>
</comment>
<evidence type="ECO:0000256" key="3">
    <source>
        <dbReference type="ARBA" id="ARBA00022475"/>
    </source>
</evidence>
<dbReference type="RefSeq" id="WP_121978461.1">
    <property type="nucleotide sequence ID" value="NZ_JBHTLH010000011.1"/>
</dbReference>
<evidence type="ECO:0000256" key="7">
    <source>
        <dbReference type="SAM" id="Phobius"/>
    </source>
</evidence>